<dbReference type="Pfam" id="PF03227">
    <property type="entry name" value="GILT"/>
    <property type="match status" value="1"/>
</dbReference>
<evidence type="ECO:0000313" key="4">
    <source>
        <dbReference type="Proteomes" id="UP000410492"/>
    </source>
</evidence>
<dbReference type="GO" id="GO:0016671">
    <property type="term" value="F:oxidoreductase activity, acting on a sulfur group of donors, disulfide as acceptor"/>
    <property type="evidence" value="ECO:0007669"/>
    <property type="project" value="InterPro"/>
</dbReference>
<comment type="similarity">
    <text evidence="1">Belongs to the GILT family.</text>
</comment>
<dbReference type="AlphaFoldDB" id="A0A653CZX0"/>
<dbReference type="PANTHER" id="PTHR13234:SF69">
    <property type="entry name" value="GILT-LIKE PROTEIN 1"/>
    <property type="match status" value="1"/>
</dbReference>
<evidence type="ECO:0008006" key="5">
    <source>
        <dbReference type="Google" id="ProtNLM"/>
    </source>
</evidence>
<keyword evidence="2" id="KW-0325">Glycoprotein</keyword>
<dbReference type="Proteomes" id="UP000410492">
    <property type="component" value="Unassembled WGS sequence"/>
</dbReference>
<name>A0A653CZX0_CALMS</name>
<proteinExistence type="inferred from homology"/>
<reference evidence="3 4" key="1">
    <citation type="submission" date="2019-01" db="EMBL/GenBank/DDBJ databases">
        <authorList>
            <person name="Sayadi A."/>
        </authorList>
    </citation>
    <scope>NUCLEOTIDE SEQUENCE [LARGE SCALE GENOMIC DNA]</scope>
</reference>
<dbReference type="OrthoDB" id="958254at2759"/>
<evidence type="ECO:0000313" key="3">
    <source>
        <dbReference type="EMBL" id="VEN52644.1"/>
    </source>
</evidence>
<accession>A0A653CZX0</accession>
<dbReference type="InterPro" id="IPR004911">
    <property type="entry name" value="Interferon-induced_GILT"/>
</dbReference>
<organism evidence="3 4">
    <name type="scientific">Callosobruchus maculatus</name>
    <name type="common">Southern cowpea weevil</name>
    <name type="synonym">Pulse bruchid</name>
    <dbReference type="NCBI Taxonomy" id="64391"/>
    <lineage>
        <taxon>Eukaryota</taxon>
        <taxon>Metazoa</taxon>
        <taxon>Ecdysozoa</taxon>
        <taxon>Arthropoda</taxon>
        <taxon>Hexapoda</taxon>
        <taxon>Insecta</taxon>
        <taxon>Pterygota</taxon>
        <taxon>Neoptera</taxon>
        <taxon>Endopterygota</taxon>
        <taxon>Coleoptera</taxon>
        <taxon>Polyphaga</taxon>
        <taxon>Cucujiformia</taxon>
        <taxon>Chrysomeloidea</taxon>
        <taxon>Chrysomelidae</taxon>
        <taxon>Bruchinae</taxon>
        <taxon>Bruchini</taxon>
        <taxon>Callosobruchus</taxon>
    </lineage>
</organism>
<gene>
    <name evidence="3" type="ORF">CALMAC_LOCUS12693</name>
</gene>
<sequence length="179" mass="20023">MSFQSEFVLNEYTFTCHHGPNECRGNKIQACALRLIEGGQNTEGYGFNKIATGFINCLMDKADREKGYFPTMDCAQINHVTNLNIIENCVNHTDASNYLSKFGELTDKLQKPLKSVPTIVFNDVYNKEDSDMAQTNFVKALCKHIKGEKPEECSRSGAGNLQISFAAIVLSVVISKFMY</sequence>
<keyword evidence="4" id="KW-1185">Reference proteome</keyword>
<evidence type="ECO:0000256" key="1">
    <source>
        <dbReference type="ARBA" id="ARBA00005679"/>
    </source>
</evidence>
<protein>
    <recommendedName>
        <fullName evidence="5">Gamma-interferon-inducible lysosomal thiol reductase</fullName>
    </recommendedName>
</protein>
<evidence type="ECO:0000256" key="2">
    <source>
        <dbReference type="ARBA" id="ARBA00023180"/>
    </source>
</evidence>
<dbReference type="EMBL" id="CAACVG010009231">
    <property type="protein sequence ID" value="VEN52644.1"/>
    <property type="molecule type" value="Genomic_DNA"/>
</dbReference>
<dbReference type="PANTHER" id="PTHR13234">
    <property type="entry name" value="GAMMA-INTERFERON INDUCIBLE LYSOSOMAL THIOL REDUCTASE GILT"/>
    <property type="match status" value="1"/>
</dbReference>